<sequence length="89" mass="10225">MQNYIRKRAVKIAHHILQSSDTVRRTAEVFKISKSTVHKDVSERLPRINKELADQVKSVLDKNKAERHLRGGEATKKKYADENGSIKLD</sequence>
<evidence type="ECO:0000256" key="1">
    <source>
        <dbReference type="ARBA" id="ARBA00023015"/>
    </source>
</evidence>
<accession>A0A6I6DPG1</accession>
<dbReference type="NCBIfam" id="TIGR02844">
    <property type="entry name" value="spore_III_D"/>
    <property type="match status" value="1"/>
</dbReference>
<dbReference type="GO" id="GO:0003700">
    <property type="term" value="F:DNA-binding transcription factor activity"/>
    <property type="evidence" value="ECO:0007669"/>
    <property type="project" value="InterPro"/>
</dbReference>
<gene>
    <name evidence="5" type="ORF">SYNTR_2144</name>
</gene>
<keyword evidence="1" id="KW-0805">Transcription regulation</keyword>
<protein>
    <submittedName>
        <fullName evidence="5">Stage III sporulation protein D</fullName>
    </submittedName>
</protein>
<feature type="region of interest" description="Disordered" evidence="4">
    <location>
        <begin position="65"/>
        <end position="89"/>
    </location>
</feature>
<feature type="compositionally biased region" description="Basic and acidic residues" evidence="4">
    <location>
        <begin position="65"/>
        <end position="81"/>
    </location>
</feature>
<dbReference type="AlphaFoldDB" id="A0A6I6DPG1"/>
<keyword evidence="2" id="KW-0238">DNA-binding</keyword>
<dbReference type="PROSITE" id="PS00894">
    <property type="entry name" value="HTH_DEOR_1"/>
    <property type="match status" value="1"/>
</dbReference>
<evidence type="ECO:0000256" key="3">
    <source>
        <dbReference type="ARBA" id="ARBA00023163"/>
    </source>
</evidence>
<keyword evidence="6" id="KW-1185">Reference proteome</keyword>
<keyword evidence="3" id="KW-0804">Transcription</keyword>
<dbReference type="OrthoDB" id="1682956at2"/>
<evidence type="ECO:0000256" key="2">
    <source>
        <dbReference type="ARBA" id="ARBA00023125"/>
    </source>
</evidence>
<name>A0A6I6DPG1_9FIRM</name>
<dbReference type="GO" id="GO:0003677">
    <property type="term" value="F:DNA binding"/>
    <property type="evidence" value="ECO:0007669"/>
    <property type="project" value="UniProtKB-KW"/>
</dbReference>
<dbReference type="InterPro" id="IPR018356">
    <property type="entry name" value="Tscrpt_reg_HTH_DeoR_CS"/>
</dbReference>
<dbReference type="Pfam" id="PF12116">
    <property type="entry name" value="SpoIIID"/>
    <property type="match status" value="1"/>
</dbReference>
<dbReference type="RefSeq" id="WP_156204489.1">
    <property type="nucleotide sequence ID" value="NZ_CP046457.1"/>
</dbReference>
<reference evidence="6" key="1">
    <citation type="journal article" date="2019" name="Microbiology">
        <title>Complete Genome Sequence of an Uncultured Bacterium of the Candidate Phylum Bipolaricaulota.</title>
        <authorList>
            <person name="Kadnikov V.V."/>
            <person name="Mardanov A.V."/>
            <person name="Beletsky A.V."/>
            <person name="Frank Y.A."/>
            <person name="Karnachuk O.V."/>
            <person name="Ravin N.V."/>
        </authorList>
    </citation>
    <scope>NUCLEOTIDE SEQUENCE [LARGE SCALE GENOMIC DNA]</scope>
</reference>
<dbReference type="EMBL" id="CP046457">
    <property type="protein sequence ID" value="QGU00738.1"/>
    <property type="molecule type" value="Genomic_DNA"/>
</dbReference>
<evidence type="ECO:0000256" key="4">
    <source>
        <dbReference type="SAM" id="MobiDB-lite"/>
    </source>
</evidence>
<organism evidence="5 6">
    <name type="scientific">Candidatus Syntrophocurvum alkaliphilum</name>
    <dbReference type="NCBI Taxonomy" id="2293317"/>
    <lineage>
        <taxon>Bacteria</taxon>
        <taxon>Bacillati</taxon>
        <taxon>Bacillota</taxon>
        <taxon>Clostridia</taxon>
        <taxon>Eubacteriales</taxon>
        <taxon>Syntrophomonadaceae</taxon>
        <taxon>Candidatus Syntrophocurvum</taxon>
    </lineage>
</organism>
<dbReference type="InterPro" id="IPR014208">
    <property type="entry name" value="Spore_III_D"/>
</dbReference>
<dbReference type="Proteomes" id="UP000426444">
    <property type="component" value="Chromosome"/>
</dbReference>
<evidence type="ECO:0000313" key="5">
    <source>
        <dbReference type="EMBL" id="QGU00738.1"/>
    </source>
</evidence>
<dbReference type="KEGG" id="salq:SYNTR_2144"/>
<proteinExistence type="predicted"/>
<evidence type="ECO:0000313" key="6">
    <source>
        <dbReference type="Proteomes" id="UP000426444"/>
    </source>
</evidence>